<dbReference type="KEGG" id="scla:SCLARK_001627"/>
<organism evidence="1 2">
    <name type="scientific">Spiroplasma clarkii</name>
    <dbReference type="NCBI Taxonomy" id="2139"/>
    <lineage>
        <taxon>Bacteria</taxon>
        <taxon>Bacillati</taxon>
        <taxon>Mycoplasmatota</taxon>
        <taxon>Mollicutes</taxon>
        <taxon>Entomoplasmatales</taxon>
        <taxon>Spiroplasmataceae</taxon>
        <taxon>Spiroplasma</taxon>
    </lineage>
</organism>
<dbReference type="Proteomes" id="UP000231179">
    <property type="component" value="Chromosome"/>
</dbReference>
<dbReference type="EMBL" id="CP024870">
    <property type="protein sequence ID" value="ATX71439.1"/>
    <property type="molecule type" value="Genomic_DNA"/>
</dbReference>
<proteinExistence type="predicted"/>
<gene>
    <name evidence="1" type="ORF">SCLAR_v1c11390</name>
</gene>
<protein>
    <submittedName>
        <fullName evidence="1">Uncharacterized protein</fullName>
    </submittedName>
</protein>
<evidence type="ECO:0000313" key="2">
    <source>
        <dbReference type="Proteomes" id="UP000231179"/>
    </source>
</evidence>
<sequence length="115" mass="12503">MKKLLELPATIGLVASTGVKQTLCESNEVKGAISISELSLLEKGLALGLTKEHSLNPLLSRSVNFDKISIGLEDRTLETTCIINTKIIKTALIDASEDYDNFARSIENELKSLIT</sequence>
<evidence type="ECO:0000313" key="1">
    <source>
        <dbReference type="EMBL" id="ATX71439.1"/>
    </source>
</evidence>
<dbReference type="AlphaFoldDB" id="A0A1Y0L264"/>
<reference evidence="1 2" key="1">
    <citation type="submission" date="2017-11" db="EMBL/GenBank/DDBJ databases">
        <title>Complete genome sequence of Spiroplasma clarkii CN-5 (DSM 19994).</title>
        <authorList>
            <person name="Tsai Y.-M."/>
            <person name="Chang A."/>
            <person name="Lo W.-S."/>
            <person name="Kuo C.-H."/>
        </authorList>
    </citation>
    <scope>NUCLEOTIDE SEQUENCE [LARGE SCALE GENOMIC DNA]</scope>
    <source>
        <strain evidence="1 2">CN-5</strain>
    </source>
</reference>
<name>A0A1Y0L264_9MOLU</name>
<keyword evidence="2" id="KW-1185">Reference proteome</keyword>
<dbReference type="RefSeq" id="WP_100254972.1">
    <property type="nucleotide sequence ID" value="NZ_CP015819.1"/>
</dbReference>
<accession>A0A1Y0L264</accession>